<reference evidence="1 2" key="1">
    <citation type="submission" date="2012-07" db="EMBL/GenBank/DDBJ databases">
        <title>Genome sequence of Brachyspira sp. 30446, isolated from a pig with mucohaemorrhagic colitis.</title>
        <authorList>
            <person name="Rubin J.E."/>
            <person name="Fernando C."/>
            <person name="Harding J.C.S."/>
            <person name="Hill J.E."/>
        </authorList>
    </citation>
    <scope>NUCLEOTIDE SEQUENCE [LARGE SCALE GENOMIC DNA]</scope>
    <source>
        <strain evidence="1 2">30446</strain>
    </source>
</reference>
<dbReference type="GeneID" id="66486862"/>
<dbReference type="Proteomes" id="UP000011663">
    <property type="component" value="Unassembled WGS sequence"/>
</dbReference>
<evidence type="ECO:0000313" key="2">
    <source>
        <dbReference type="Proteomes" id="UP000011663"/>
    </source>
</evidence>
<evidence type="ECO:0000313" key="1">
    <source>
        <dbReference type="EMBL" id="EKV58052.1"/>
    </source>
</evidence>
<sequence length="220" mass="26342">MTFKALEEIKLKLTEKLHNLNYSKLEISLKESSYSKTSKLYMTECQSKIINIDELVRQYNKQYKFISNPSSVDSIYKFIKIKNEIYLIEFKSGSFKQKEDKNYLANNDNDNFNIKKHEIYKKGYDTFITLMDLGIINNLDYCKNNVVYILVYNENKKEEHENQNNIFNDMKKLSKSDYKNKSFQNMGGLERFLFKESFACTKDDFNDFIIKEFEKEENVY</sequence>
<comment type="caution">
    <text evidence="1">The sequence shown here is derived from an EMBL/GenBank/DDBJ whole genome shotgun (WGS) entry which is preliminary data.</text>
</comment>
<protein>
    <submittedName>
        <fullName evidence="1">Uncharacterized protein</fullName>
    </submittedName>
</protein>
<dbReference type="AlphaFoldDB" id="A0A2U4F188"/>
<dbReference type="EMBL" id="ALNZ01000009">
    <property type="protein sequence ID" value="EKV58052.1"/>
    <property type="molecule type" value="Genomic_DNA"/>
</dbReference>
<organism evidence="1 2">
    <name type="scientific">Brachyspira hampsonii 30446</name>
    <dbReference type="NCBI Taxonomy" id="1289135"/>
    <lineage>
        <taxon>Bacteria</taxon>
        <taxon>Pseudomonadati</taxon>
        <taxon>Spirochaetota</taxon>
        <taxon>Spirochaetia</taxon>
        <taxon>Brachyspirales</taxon>
        <taxon>Brachyspiraceae</taxon>
        <taxon>Brachyspira</taxon>
    </lineage>
</organism>
<proteinExistence type="predicted"/>
<accession>A0A2U4F188</accession>
<dbReference type="RefSeq" id="WP_008721808.1">
    <property type="nucleotide sequence ID" value="NZ_JH994110.1"/>
</dbReference>
<name>A0A2U4F188_9SPIR</name>
<dbReference type="STRING" id="1289135.A966_01993"/>
<dbReference type="OrthoDB" id="308487at2"/>
<gene>
    <name evidence="1" type="ORF">A966_01993</name>
</gene>